<evidence type="ECO:0000313" key="1">
    <source>
        <dbReference type="EMBL" id="KHD84741.1"/>
    </source>
</evidence>
<dbReference type="AlphaFoldDB" id="A0A0A6VAW6"/>
<organism evidence="1 2">
    <name type="scientific">Heyndrickxia ginsengihumi</name>
    <dbReference type="NCBI Taxonomy" id="363870"/>
    <lineage>
        <taxon>Bacteria</taxon>
        <taxon>Bacillati</taxon>
        <taxon>Bacillota</taxon>
        <taxon>Bacilli</taxon>
        <taxon>Bacillales</taxon>
        <taxon>Bacillaceae</taxon>
        <taxon>Heyndrickxia</taxon>
    </lineage>
</organism>
<accession>A0A0A6VAW6</accession>
<dbReference type="Proteomes" id="UP000030588">
    <property type="component" value="Unassembled WGS sequence"/>
</dbReference>
<proteinExistence type="predicted"/>
<protein>
    <submittedName>
        <fullName evidence="1">Uncharacterized protein</fullName>
    </submittedName>
</protein>
<comment type="caution">
    <text evidence="1">The sequence shown here is derived from an EMBL/GenBank/DDBJ whole genome shotgun (WGS) entry which is preliminary data.</text>
</comment>
<dbReference type="EMBL" id="JRUN01000044">
    <property type="protein sequence ID" value="KHD84741.1"/>
    <property type="molecule type" value="Genomic_DNA"/>
</dbReference>
<evidence type="ECO:0000313" key="2">
    <source>
        <dbReference type="Proteomes" id="UP000030588"/>
    </source>
</evidence>
<gene>
    <name evidence="1" type="ORF">NG54_13590</name>
</gene>
<name>A0A0A6VAW6_9BACI</name>
<reference evidence="1 2" key="1">
    <citation type="submission" date="2014-10" db="EMBL/GenBank/DDBJ databases">
        <title>Draft genome of phytase producing Bacillus ginsengihumi strain M2.11.</title>
        <authorList>
            <person name="Toymentseva A."/>
            <person name="Boulygina E.A."/>
            <person name="Kazakov S.V."/>
            <person name="Kayumov I."/>
            <person name="Suleimanova A.D."/>
            <person name="Mardanova A.M."/>
            <person name="Maria S.N."/>
            <person name="Sergey M.Y."/>
            <person name="Sharipova M.R."/>
        </authorList>
    </citation>
    <scope>NUCLEOTIDE SEQUENCE [LARGE SCALE GENOMIC DNA]</scope>
    <source>
        <strain evidence="1 2">M2.11</strain>
    </source>
</reference>
<dbReference type="RefSeq" id="WP_035355408.1">
    <property type="nucleotide sequence ID" value="NZ_JRUN01000044.1"/>
</dbReference>
<sequence>MVVIQYFDNTLLVLTQLVRQIPSVGDDIKIKGRKGKVISVTEMEGNIVRINVAFEKNHQKTIPLIR</sequence>